<dbReference type="AlphaFoldDB" id="A0A8H6IF50"/>
<feature type="region of interest" description="Disordered" evidence="1">
    <location>
        <begin position="1"/>
        <end position="84"/>
    </location>
</feature>
<reference evidence="2 3" key="1">
    <citation type="submission" date="2020-07" db="EMBL/GenBank/DDBJ databases">
        <title>Comparative genomics of pyrophilous fungi reveals a link between fire events and developmental genes.</title>
        <authorList>
            <consortium name="DOE Joint Genome Institute"/>
            <person name="Steindorff A.S."/>
            <person name="Carver A."/>
            <person name="Calhoun S."/>
            <person name="Stillman K."/>
            <person name="Liu H."/>
            <person name="Lipzen A."/>
            <person name="Pangilinan J."/>
            <person name="Labutti K."/>
            <person name="Bruns T.D."/>
            <person name="Grigoriev I.V."/>
        </authorList>
    </citation>
    <scope>NUCLEOTIDE SEQUENCE [LARGE SCALE GENOMIC DNA]</scope>
    <source>
        <strain evidence="2 3">CBS 144469</strain>
    </source>
</reference>
<proteinExistence type="predicted"/>
<keyword evidence="3" id="KW-1185">Reference proteome</keyword>
<dbReference type="Proteomes" id="UP000521943">
    <property type="component" value="Unassembled WGS sequence"/>
</dbReference>
<feature type="region of interest" description="Disordered" evidence="1">
    <location>
        <begin position="264"/>
        <end position="309"/>
    </location>
</feature>
<comment type="caution">
    <text evidence="2">The sequence shown here is derived from an EMBL/GenBank/DDBJ whole genome shotgun (WGS) entry which is preliminary data.</text>
</comment>
<evidence type="ECO:0000313" key="2">
    <source>
        <dbReference type="EMBL" id="KAF6763222.1"/>
    </source>
</evidence>
<feature type="compositionally biased region" description="Low complexity" evidence="1">
    <location>
        <begin position="40"/>
        <end position="49"/>
    </location>
</feature>
<evidence type="ECO:0000256" key="1">
    <source>
        <dbReference type="SAM" id="MobiDB-lite"/>
    </source>
</evidence>
<name>A0A8H6IF50_9AGAR</name>
<gene>
    <name evidence="2" type="ORF">DFP72DRAFT_801082</name>
</gene>
<accession>A0A8H6IF50</accession>
<feature type="compositionally biased region" description="Pro residues" evidence="1">
    <location>
        <begin position="1"/>
        <end position="18"/>
    </location>
</feature>
<organism evidence="2 3">
    <name type="scientific">Ephemerocybe angulata</name>
    <dbReference type="NCBI Taxonomy" id="980116"/>
    <lineage>
        <taxon>Eukaryota</taxon>
        <taxon>Fungi</taxon>
        <taxon>Dikarya</taxon>
        <taxon>Basidiomycota</taxon>
        <taxon>Agaricomycotina</taxon>
        <taxon>Agaricomycetes</taxon>
        <taxon>Agaricomycetidae</taxon>
        <taxon>Agaricales</taxon>
        <taxon>Agaricineae</taxon>
        <taxon>Psathyrellaceae</taxon>
        <taxon>Ephemerocybe</taxon>
    </lineage>
</organism>
<feature type="compositionally biased region" description="Basic residues" evidence="1">
    <location>
        <begin position="432"/>
        <end position="445"/>
    </location>
</feature>
<feature type="region of interest" description="Disordered" evidence="1">
    <location>
        <begin position="378"/>
        <end position="568"/>
    </location>
</feature>
<protein>
    <submittedName>
        <fullName evidence="2">Uncharacterized protein</fullName>
    </submittedName>
</protein>
<sequence length="568" mass="60678">MPEPVEPPRIIPGAPPKEPAATKSQKRRRKAKSKADAANDDAALSVAEATPAPPTHKSLEPEENLLAPEPVQTEATSPVVEDEGPLLSPIVELVNKRLKATTKKIGRITSYANTDPEKLNDDQKRTLKTLPTLEAVQKELGEVKKAIETYEADLASGLAAKRLDAEKAEKTRIRNAVESTKTDLISKTSDLLAFLQLSPSLGAIDGSAFFADDLERSAVSSLTNALLSDDDERKQVTLNGFLLGTGEFDGVSFTRISEIVQSLLNPPRAPTPTQDSPIDDRQQSVSAPSISGDDVQPPNLTNPPGTGSFHFMQESELEVEVEGEPAEPSAHFDESESAEWVEEKPVEEAAATAVVGVVANGHTPVPAVPAGGSTLDWSAENQDGDLPPIESLGPSGSATPAEQEAPVVVEQANGLSPVEGEEGFAPREGHRGGRGGRGRHYHRGGRGGPFRGGERGGFRGGERGGYRGGERGEHGERGERREPHEHGERGERRERPDRGPRGERGERPEHGERGPRGEHGHGERGPRGDRPFRGGNGEQGPNGEPRENGGFRGGRGGKSLSPVHLCRF</sequence>
<evidence type="ECO:0000313" key="3">
    <source>
        <dbReference type="Proteomes" id="UP000521943"/>
    </source>
</evidence>
<feature type="compositionally biased region" description="Basic and acidic residues" evidence="1">
    <location>
        <begin position="452"/>
        <end position="532"/>
    </location>
</feature>
<dbReference type="OrthoDB" id="2409325at2759"/>
<dbReference type="EMBL" id="JACGCI010000006">
    <property type="protein sequence ID" value="KAF6763222.1"/>
    <property type="molecule type" value="Genomic_DNA"/>
</dbReference>